<evidence type="ECO:0000313" key="1">
    <source>
        <dbReference type="EMBL" id="QQB36366.1"/>
    </source>
</evidence>
<dbReference type="Proteomes" id="UP000595231">
    <property type="component" value="Chromosome"/>
</dbReference>
<dbReference type="InterPro" id="IPR007670">
    <property type="entry name" value="DUF596"/>
</dbReference>
<gene>
    <name evidence="1" type="ORF">I6I07_07075</name>
</gene>
<proteinExistence type="predicted"/>
<reference evidence="1 2" key="1">
    <citation type="submission" date="2020-12" db="EMBL/GenBank/DDBJ databases">
        <title>FDA dAtabase for Regulatory Grade micrObial Sequences (FDA-ARGOS): Supporting development and validation of Infectious Disease Dx tests.</title>
        <authorList>
            <person name="Sproer C."/>
            <person name="Gronow S."/>
            <person name="Severitt S."/>
            <person name="Schroder I."/>
            <person name="Tallon L."/>
            <person name="Sadzewicz L."/>
            <person name="Zhao X."/>
            <person name="Boylan J."/>
            <person name="Ott S."/>
            <person name="Bowen H."/>
            <person name="Vavikolanu K."/>
            <person name="Mehta A."/>
            <person name="Aluvathingal J."/>
            <person name="Nadendla S."/>
            <person name="Lowell S."/>
            <person name="Myers T."/>
            <person name="Yan Y."/>
            <person name="Sichtig H."/>
        </authorList>
    </citation>
    <scope>NUCLEOTIDE SEQUENCE [LARGE SCALE GENOMIC DNA]</scope>
    <source>
        <strain evidence="1 2">FDAARGOS_1050</strain>
    </source>
</reference>
<protein>
    <submittedName>
        <fullName evidence="1">DUF596 domain-containing protein</fullName>
    </submittedName>
</protein>
<accession>A0A7T4E5M3</accession>
<name>A0A7T4E5M3_9BURK</name>
<dbReference type="Gene3D" id="1.10.3510.10">
    <property type="entry name" value="NMB0513-like"/>
    <property type="match status" value="1"/>
</dbReference>
<organism evidence="1 2">
    <name type="scientific">Achromobacter deleyi</name>
    <dbReference type="NCBI Taxonomy" id="1353891"/>
    <lineage>
        <taxon>Bacteria</taxon>
        <taxon>Pseudomonadati</taxon>
        <taxon>Pseudomonadota</taxon>
        <taxon>Betaproteobacteria</taxon>
        <taxon>Burkholderiales</taxon>
        <taxon>Alcaligenaceae</taxon>
        <taxon>Achromobacter</taxon>
    </lineage>
</organism>
<dbReference type="InterPro" id="IPR023138">
    <property type="entry name" value="NMB0513-like_sf"/>
</dbReference>
<dbReference type="AlphaFoldDB" id="A0A7T4E5M3"/>
<dbReference type="Pfam" id="PF04591">
    <property type="entry name" value="DUF596"/>
    <property type="match status" value="1"/>
</dbReference>
<sequence length="92" mass="10455">MTVELRDSSVNYACRVKRFFALMERLMMEGNLRLAHDGNFLVGSVEDQLNVLREAWPKELAEDDLDGFGLWFITEAPAGVVWIGSDGEAFWT</sequence>
<dbReference type="EMBL" id="CP065997">
    <property type="protein sequence ID" value="QQB36366.1"/>
    <property type="molecule type" value="Genomic_DNA"/>
</dbReference>
<evidence type="ECO:0000313" key="2">
    <source>
        <dbReference type="Proteomes" id="UP000595231"/>
    </source>
</evidence>
<dbReference type="SUPFAM" id="SSF160472">
    <property type="entry name" value="NMB0513-like"/>
    <property type="match status" value="1"/>
</dbReference>